<proteinExistence type="predicted"/>
<accession>A0ACC1SNM3</accession>
<name>A0ACC1SNM3_9APHY</name>
<gene>
    <name evidence="1" type="ORF">NM688_g5860</name>
</gene>
<keyword evidence="2" id="KW-1185">Reference proteome</keyword>
<sequence>MSSEVLSEEFEVLESIFPEELSKLSETEIRIEVEPEEITEGCDPLKLGLDVTYPDDYPNALPQLSLDAIEGDLEEEESEQLLRELQTAGEENLGMAMTFTLVSLLREKLSDLVRSRVERRKAEETEKERLALEAEAARTRGTPVTAESFNAWKVKFAKEMAIIQAREDEEKMKNMSAKEREEYKRLATRLSGRQLFERDKNLDVADASLLEEGAVSIDPSQYERETVEEEEEDGLQVTFSDSDSE</sequence>
<protein>
    <submittedName>
        <fullName evidence="1">Uncharacterized protein</fullName>
    </submittedName>
</protein>
<dbReference type="Proteomes" id="UP001148662">
    <property type="component" value="Unassembled WGS sequence"/>
</dbReference>
<organism evidence="1 2">
    <name type="scientific">Phlebia brevispora</name>
    <dbReference type="NCBI Taxonomy" id="194682"/>
    <lineage>
        <taxon>Eukaryota</taxon>
        <taxon>Fungi</taxon>
        <taxon>Dikarya</taxon>
        <taxon>Basidiomycota</taxon>
        <taxon>Agaricomycotina</taxon>
        <taxon>Agaricomycetes</taxon>
        <taxon>Polyporales</taxon>
        <taxon>Meruliaceae</taxon>
        <taxon>Phlebia</taxon>
    </lineage>
</organism>
<evidence type="ECO:0000313" key="1">
    <source>
        <dbReference type="EMBL" id="KAJ3543371.1"/>
    </source>
</evidence>
<comment type="caution">
    <text evidence="1">The sequence shown here is derived from an EMBL/GenBank/DDBJ whole genome shotgun (WGS) entry which is preliminary data.</text>
</comment>
<dbReference type="EMBL" id="JANHOG010001129">
    <property type="protein sequence ID" value="KAJ3543371.1"/>
    <property type="molecule type" value="Genomic_DNA"/>
</dbReference>
<reference evidence="1" key="1">
    <citation type="submission" date="2022-07" db="EMBL/GenBank/DDBJ databases">
        <title>Genome Sequence of Phlebia brevispora.</title>
        <authorList>
            <person name="Buettner E."/>
        </authorList>
    </citation>
    <scope>NUCLEOTIDE SEQUENCE</scope>
    <source>
        <strain evidence="1">MPL23</strain>
    </source>
</reference>
<evidence type="ECO:0000313" key="2">
    <source>
        <dbReference type="Proteomes" id="UP001148662"/>
    </source>
</evidence>